<dbReference type="Proteomes" id="UP000886998">
    <property type="component" value="Unassembled WGS sequence"/>
</dbReference>
<accession>A0A8X6YJJ4</accession>
<keyword evidence="2" id="KW-1185">Reference proteome</keyword>
<comment type="caution">
    <text evidence="1">The sequence shown here is derived from an EMBL/GenBank/DDBJ whole genome shotgun (WGS) entry which is preliminary data.</text>
</comment>
<evidence type="ECO:0000313" key="2">
    <source>
        <dbReference type="Proteomes" id="UP000886998"/>
    </source>
</evidence>
<dbReference type="EMBL" id="BMAV01019598">
    <property type="protein sequence ID" value="GFY72684.1"/>
    <property type="molecule type" value="Genomic_DNA"/>
</dbReference>
<protein>
    <submittedName>
        <fullName evidence="1">Uncharacterized protein</fullName>
    </submittedName>
</protein>
<gene>
    <name evidence="1" type="ORF">TNIN_51531</name>
</gene>
<organism evidence="1 2">
    <name type="scientific">Trichonephila inaurata madagascariensis</name>
    <dbReference type="NCBI Taxonomy" id="2747483"/>
    <lineage>
        <taxon>Eukaryota</taxon>
        <taxon>Metazoa</taxon>
        <taxon>Ecdysozoa</taxon>
        <taxon>Arthropoda</taxon>
        <taxon>Chelicerata</taxon>
        <taxon>Arachnida</taxon>
        <taxon>Araneae</taxon>
        <taxon>Araneomorphae</taxon>
        <taxon>Entelegynae</taxon>
        <taxon>Araneoidea</taxon>
        <taxon>Nephilidae</taxon>
        <taxon>Trichonephila</taxon>
        <taxon>Trichonephila inaurata</taxon>
    </lineage>
</organism>
<sequence>MESKYREPSLERLEKMKQQDRRFMQRAFVDPTVTRSTIPLDEWRSFTPRMISRLLVKVNLQSKRPFRVLPF</sequence>
<proteinExistence type="predicted"/>
<reference evidence="1" key="1">
    <citation type="submission" date="2020-08" db="EMBL/GenBank/DDBJ databases">
        <title>Multicomponent nature underlies the extraordinary mechanical properties of spider dragline silk.</title>
        <authorList>
            <person name="Kono N."/>
            <person name="Nakamura H."/>
            <person name="Mori M."/>
            <person name="Yoshida Y."/>
            <person name="Ohtoshi R."/>
            <person name="Malay A.D."/>
            <person name="Moran D.A.P."/>
            <person name="Tomita M."/>
            <person name="Numata K."/>
            <person name="Arakawa K."/>
        </authorList>
    </citation>
    <scope>NUCLEOTIDE SEQUENCE</scope>
</reference>
<dbReference type="AlphaFoldDB" id="A0A8X6YJJ4"/>
<evidence type="ECO:0000313" key="1">
    <source>
        <dbReference type="EMBL" id="GFY72684.1"/>
    </source>
</evidence>
<name>A0A8X6YJJ4_9ARAC</name>